<dbReference type="EMBL" id="JAUEPT010000083">
    <property type="protein sequence ID" value="KAK0433274.1"/>
    <property type="molecule type" value="Genomic_DNA"/>
</dbReference>
<protein>
    <submittedName>
        <fullName evidence="2">Uncharacterized protein</fullName>
    </submittedName>
</protein>
<accession>A0AA39J0J7</accession>
<sequence>MHASSSGCMPRMHFHWFDHPGPMQIVLSFSLKVVLHASGVPKSPGLCTSCHHHQRNPPNEASLCATPTDDYLHVPNIDNDNDDCPCPATATKMAPSIPIPTNPALPASTLAPITAAHNFCTPQECVEEEEGGGICALLRRPGNIWGRGAVEGEGAGSTLEGGRRRGGGRDEDRDGDDDQALWGIEGRFEGATIAPITIPVR</sequence>
<gene>
    <name evidence="2" type="ORF">EV421DRAFT_1741720</name>
</gene>
<reference evidence="2" key="1">
    <citation type="submission" date="2023-06" db="EMBL/GenBank/DDBJ databases">
        <authorList>
            <consortium name="Lawrence Berkeley National Laboratory"/>
            <person name="Ahrendt S."/>
            <person name="Sahu N."/>
            <person name="Indic B."/>
            <person name="Wong-Bajracharya J."/>
            <person name="Merenyi Z."/>
            <person name="Ke H.-M."/>
            <person name="Monk M."/>
            <person name="Kocsube S."/>
            <person name="Drula E."/>
            <person name="Lipzen A."/>
            <person name="Balint B."/>
            <person name="Henrissat B."/>
            <person name="Andreopoulos B."/>
            <person name="Martin F.M."/>
            <person name="Harder C.B."/>
            <person name="Rigling D."/>
            <person name="Ford K.L."/>
            <person name="Foster G.D."/>
            <person name="Pangilinan J."/>
            <person name="Papanicolaou A."/>
            <person name="Barry K."/>
            <person name="LaButti K."/>
            <person name="Viragh M."/>
            <person name="Koriabine M."/>
            <person name="Yan M."/>
            <person name="Riley R."/>
            <person name="Champramary S."/>
            <person name="Plett K.L."/>
            <person name="Tsai I.J."/>
            <person name="Slot J."/>
            <person name="Sipos G."/>
            <person name="Plett J."/>
            <person name="Nagy L.G."/>
            <person name="Grigoriev I.V."/>
        </authorList>
    </citation>
    <scope>NUCLEOTIDE SEQUENCE</scope>
    <source>
        <strain evidence="2">FPL87.14</strain>
    </source>
</reference>
<comment type="caution">
    <text evidence="2">The sequence shown here is derived from an EMBL/GenBank/DDBJ whole genome shotgun (WGS) entry which is preliminary data.</text>
</comment>
<proteinExistence type="predicted"/>
<evidence type="ECO:0000256" key="1">
    <source>
        <dbReference type="SAM" id="MobiDB-lite"/>
    </source>
</evidence>
<dbReference type="AlphaFoldDB" id="A0AA39J0J7"/>
<evidence type="ECO:0000313" key="2">
    <source>
        <dbReference type="EMBL" id="KAK0433274.1"/>
    </source>
</evidence>
<keyword evidence="3" id="KW-1185">Reference proteome</keyword>
<feature type="region of interest" description="Disordered" evidence="1">
    <location>
        <begin position="149"/>
        <end position="179"/>
    </location>
</feature>
<dbReference type="Proteomes" id="UP001175226">
    <property type="component" value="Unassembled WGS sequence"/>
</dbReference>
<name>A0AA39J0J7_9AGAR</name>
<feature type="compositionally biased region" description="Basic and acidic residues" evidence="1">
    <location>
        <begin position="161"/>
        <end position="172"/>
    </location>
</feature>
<organism evidence="2 3">
    <name type="scientific">Armillaria borealis</name>
    <dbReference type="NCBI Taxonomy" id="47425"/>
    <lineage>
        <taxon>Eukaryota</taxon>
        <taxon>Fungi</taxon>
        <taxon>Dikarya</taxon>
        <taxon>Basidiomycota</taxon>
        <taxon>Agaricomycotina</taxon>
        <taxon>Agaricomycetes</taxon>
        <taxon>Agaricomycetidae</taxon>
        <taxon>Agaricales</taxon>
        <taxon>Marasmiineae</taxon>
        <taxon>Physalacriaceae</taxon>
        <taxon>Armillaria</taxon>
    </lineage>
</organism>
<evidence type="ECO:0000313" key="3">
    <source>
        <dbReference type="Proteomes" id="UP001175226"/>
    </source>
</evidence>